<evidence type="ECO:0000256" key="3">
    <source>
        <dbReference type="ARBA" id="ARBA00022475"/>
    </source>
</evidence>
<comment type="subcellular location">
    <subcellularLocation>
        <location evidence="7">Cell inner membrane</location>
        <topology evidence="7">Multi-pass membrane protein</topology>
    </subcellularLocation>
    <subcellularLocation>
        <location evidence="1">Cell membrane</location>
        <topology evidence="1">Multi-pass membrane protein</topology>
    </subcellularLocation>
</comment>
<evidence type="ECO:0000256" key="7">
    <source>
        <dbReference type="RuleBase" id="RU362048"/>
    </source>
</evidence>
<dbReference type="GO" id="GO:0005886">
    <property type="term" value="C:plasma membrane"/>
    <property type="evidence" value="ECO:0007669"/>
    <property type="project" value="UniProtKB-SubCell"/>
</dbReference>
<feature type="transmembrane region" description="Helical" evidence="7">
    <location>
        <begin position="114"/>
        <end position="133"/>
    </location>
</feature>
<dbReference type="STRING" id="672.VV93_v1c00980"/>
<evidence type="ECO:0000256" key="4">
    <source>
        <dbReference type="ARBA" id="ARBA00022692"/>
    </source>
</evidence>
<feature type="transmembrane region" description="Helical" evidence="7">
    <location>
        <begin position="210"/>
        <end position="227"/>
    </location>
</feature>
<dbReference type="NCBIfam" id="TIGR00427">
    <property type="entry name" value="NAAT family transporter"/>
    <property type="match status" value="1"/>
</dbReference>
<evidence type="ECO:0000256" key="5">
    <source>
        <dbReference type="ARBA" id="ARBA00022989"/>
    </source>
</evidence>
<evidence type="ECO:0000256" key="6">
    <source>
        <dbReference type="ARBA" id="ARBA00023136"/>
    </source>
</evidence>
<dbReference type="PANTHER" id="PTHR33508:SF10">
    <property type="entry name" value="UPF0056 INNER MEMBRANE PROTEIN YHGN"/>
    <property type="match status" value="1"/>
</dbReference>
<feature type="transmembrane region" description="Helical" evidence="7">
    <location>
        <begin position="80"/>
        <end position="102"/>
    </location>
</feature>
<evidence type="ECO:0000313" key="9">
    <source>
        <dbReference type="Proteomes" id="UP000002675"/>
    </source>
</evidence>
<keyword evidence="6 7" id="KW-0472">Membrane</keyword>
<dbReference type="KEGG" id="vvy:VV0109"/>
<dbReference type="PANTHER" id="PTHR33508">
    <property type="entry name" value="UPF0056 MEMBRANE PROTEIN YHCE"/>
    <property type="match status" value="1"/>
</dbReference>
<sequence length="238" mass="26069">MITAILIKSFCLPASLSAFVRACLPTPFGIYSRHCCILRAPMDILAAATMLFLIMDPLGNLPIVLSILKHIDAKRRRKVLIRELLFALLILMLFLFAGQSIMKFLQVEPETLSISGGIILFIIAIKMIFPSAGSITGLAAGEEPFIVPMAIPMIAGPSVIAALLLLSSQHPNNLTDLSIAVLIAWFATFIILMFYSFFHRILGERGLKAVERLMGLLLVMISTQMFLNGVKSYMGAVS</sequence>
<dbReference type="HOGENOM" id="CLU_079909_1_1_6"/>
<keyword evidence="5 7" id="KW-1133">Transmembrane helix</keyword>
<organism evidence="8 9">
    <name type="scientific">Vibrio vulnificus (strain YJ016)</name>
    <dbReference type="NCBI Taxonomy" id="196600"/>
    <lineage>
        <taxon>Bacteria</taxon>
        <taxon>Pseudomonadati</taxon>
        <taxon>Pseudomonadota</taxon>
        <taxon>Gammaproteobacteria</taxon>
        <taxon>Vibrionales</taxon>
        <taxon>Vibrionaceae</taxon>
        <taxon>Vibrio</taxon>
    </lineage>
</organism>
<comment type="similarity">
    <text evidence="2 7">Belongs to the UPF0056 (MarC) family.</text>
</comment>
<feature type="transmembrane region" description="Helical" evidence="7">
    <location>
        <begin position="177"/>
        <end position="198"/>
    </location>
</feature>
<gene>
    <name evidence="8" type="ordered locus">VV0109</name>
</gene>
<name>Q7MQ99_VIBVY</name>
<evidence type="ECO:0000256" key="2">
    <source>
        <dbReference type="ARBA" id="ARBA00009784"/>
    </source>
</evidence>
<evidence type="ECO:0000313" key="8">
    <source>
        <dbReference type="EMBL" id="BAC92873.1"/>
    </source>
</evidence>
<dbReference type="InterPro" id="IPR002771">
    <property type="entry name" value="Multi_antbiot-R_MarC"/>
</dbReference>
<dbReference type="AlphaFoldDB" id="Q7MQ99"/>
<evidence type="ECO:0000256" key="1">
    <source>
        <dbReference type="ARBA" id="ARBA00004651"/>
    </source>
</evidence>
<feature type="transmembrane region" description="Helical" evidence="7">
    <location>
        <begin position="145"/>
        <end position="165"/>
    </location>
</feature>
<protein>
    <recommendedName>
        <fullName evidence="7">UPF0056 inner membrane protein</fullName>
    </recommendedName>
</protein>
<feature type="transmembrane region" description="Helical" evidence="7">
    <location>
        <begin position="46"/>
        <end position="68"/>
    </location>
</feature>
<reference evidence="8 9" key="1">
    <citation type="journal article" date="2003" name="Genome Res.">
        <title>Comparative genome analysis of Vibrio vulnificus, a marine pathogen.</title>
        <authorList>
            <person name="Chen C.Y."/>
            <person name="Wu K.M."/>
            <person name="Chang Y.C."/>
            <person name="Chang C.H."/>
            <person name="Tsai H.C."/>
            <person name="Liao T.L."/>
            <person name="Liu Y.M."/>
            <person name="Chen H.J."/>
            <person name="Shen A.B."/>
            <person name="Li J.C."/>
            <person name="Su T.L."/>
            <person name="Shao C.P."/>
            <person name="Lee C.T."/>
            <person name="Hor L.I."/>
            <person name="Tsai S.F."/>
        </authorList>
    </citation>
    <scope>NUCLEOTIDE SEQUENCE [LARGE SCALE GENOMIC DNA]</scope>
    <source>
        <strain evidence="8 9">YJ016</strain>
    </source>
</reference>
<dbReference type="Proteomes" id="UP000002675">
    <property type="component" value="Chromosome I"/>
</dbReference>
<keyword evidence="4 7" id="KW-0812">Transmembrane</keyword>
<dbReference type="NCBIfam" id="NF008010">
    <property type="entry name" value="PRK10739.1"/>
    <property type="match status" value="1"/>
</dbReference>
<keyword evidence="3" id="KW-1003">Cell membrane</keyword>
<dbReference type="Pfam" id="PF01914">
    <property type="entry name" value="MarC"/>
    <property type="match status" value="1"/>
</dbReference>
<proteinExistence type="inferred from homology"/>
<accession>Q7MQ99</accession>
<dbReference type="eggNOG" id="COG2095">
    <property type="taxonomic scope" value="Bacteria"/>
</dbReference>
<dbReference type="EMBL" id="BA000037">
    <property type="protein sequence ID" value="BAC92873.1"/>
    <property type="molecule type" value="Genomic_DNA"/>
</dbReference>